<organism evidence="1 2">
    <name type="scientific">Tessaracoccus antarcticus</name>
    <dbReference type="NCBI Taxonomy" id="2479848"/>
    <lineage>
        <taxon>Bacteria</taxon>
        <taxon>Bacillati</taxon>
        <taxon>Actinomycetota</taxon>
        <taxon>Actinomycetes</taxon>
        <taxon>Propionibacteriales</taxon>
        <taxon>Propionibacteriaceae</taxon>
        <taxon>Tessaracoccus</taxon>
    </lineage>
</organism>
<reference evidence="1 2" key="1">
    <citation type="submission" date="2018-10" db="EMBL/GenBank/DDBJ databases">
        <title>Tessaracoccus antarcticuss sp. nov., isolated from sediment.</title>
        <authorList>
            <person name="Zhou L.Y."/>
            <person name="Du Z.J."/>
        </authorList>
    </citation>
    <scope>NUCLEOTIDE SEQUENCE [LARGE SCALE GENOMIC DNA]</scope>
    <source>
        <strain evidence="1 2">JDX10</strain>
    </source>
</reference>
<dbReference type="AlphaFoldDB" id="A0A3M0GAS5"/>
<name>A0A3M0GAS5_9ACTN</name>
<dbReference type="Proteomes" id="UP000275256">
    <property type="component" value="Unassembled WGS sequence"/>
</dbReference>
<dbReference type="EMBL" id="REFW01000001">
    <property type="protein sequence ID" value="RMB62071.1"/>
    <property type="molecule type" value="Genomic_DNA"/>
</dbReference>
<comment type="caution">
    <text evidence="1">The sequence shown here is derived from an EMBL/GenBank/DDBJ whole genome shotgun (WGS) entry which is preliminary data.</text>
</comment>
<gene>
    <name evidence="1" type="ORF">EAX62_05670</name>
</gene>
<proteinExistence type="predicted"/>
<evidence type="ECO:0000313" key="2">
    <source>
        <dbReference type="Proteomes" id="UP000275256"/>
    </source>
</evidence>
<sequence length="374" mass="39447">MALLGLGAVSGCSLPPVNFSPESATPSPSASVDPTVIMDPEFLARATDGTPKLLPEGVASGQRFSTPHLDGVLAEFVVGESLSQTTVLQVGVDTPVRAPQGYELAAFTLRGGVPTFISGAGHEPVVVLRVGDRRIPVANLFNEFSTQAGVYLTLWEMFVLCVPTGSDVALEVTDEDTTVAVDLRTGLPQDNDGWRATTGFRERWDITCDPEKGVFTRDFTTVPPAGTEPESGRFNIGFRPDVGGGLRPWTPSQGWAPTGTQWLAVGMGARVQWEGGVVPLFTLSVPKSFLHTDASGVQVAATHPQSVTTDALVTGQAELLVVWPVIARAGTSSFSFNAVGDMSVDYAETVGVPAQFSTPATALEFVLTTSPSQR</sequence>
<evidence type="ECO:0000313" key="1">
    <source>
        <dbReference type="EMBL" id="RMB62071.1"/>
    </source>
</evidence>
<accession>A0A3M0GAS5</accession>
<keyword evidence="2" id="KW-1185">Reference proteome</keyword>
<protein>
    <submittedName>
        <fullName evidence="1">Uncharacterized protein</fullName>
    </submittedName>
</protein>